<evidence type="ECO:0000256" key="6">
    <source>
        <dbReference type="ARBA" id="ARBA00022989"/>
    </source>
</evidence>
<dbReference type="Pfam" id="PF03901">
    <property type="entry name" value="Glyco_transf_22"/>
    <property type="match status" value="1"/>
</dbReference>
<evidence type="ECO:0000256" key="9">
    <source>
        <dbReference type="SAM" id="Phobius"/>
    </source>
</evidence>
<dbReference type="GO" id="GO:0005634">
    <property type="term" value="C:nucleus"/>
    <property type="evidence" value="ECO:0007669"/>
    <property type="project" value="InterPro"/>
</dbReference>
<dbReference type="PANTHER" id="PTHR12722">
    <property type="entry name" value="XAP-5 PROTEIN-RELATED"/>
    <property type="match status" value="1"/>
</dbReference>
<dbReference type="GO" id="GO:0016757">
    <property type="term" value="F:glycosyltransferase activity"/>
    <property type="evidence" value="ECO:0007669"/>
    <property type="project" value="UniProtKB-KW"/>
</dbReference>
<evidence type="ECO:0000256" key="1">
    <source>
        <dbReference type="ARBA" id="ARBA00004477"/>
    </source>
</evidence>
<dbReference type="AlphaFoldDB" id="M9LNT2"/>
<keyword evidence="11" id="KW-0689">Ribosomal protein</keyword>
<keyword evidence="5" id="KW-0256">Endoplasmic reticulum</keyword>
<evidence type="ECO:0000256" key="3">
    <source>
        <dbReference type="ARBA" id="ARBA00022679"/>
    </source>
</evidence>
<evidence type="ECO:0000256" key="4">
    <source>
        <dbReference type="ARBA" id="ARBA00022692"/>
    </source>
</evidence>
<feature type="compositionally biased region" description="Basic residues" evidence="8">
    <location>
        <begin position="719"/>
        <end position="729"/>
    </location>
</feature>
<feature type="transmembrane region" description="Helical" evidence="9">
    <location>
        <begin position="406"/>
        <end position="428"/>
    </location>
</feature>
<dbReference type="Pfam" id="PF04921">
    <property type="entry name" value="XAP5"/>
    <property type="match status" value="1"/>
</dbReference>
<dbReference type="InterPro" id="IPR007005">
    <property type="entry name" value="XAP5"/>
</dbReference>
<evidence type="ECO:0000256" key="7">
    <source>
        <dbReference type="ARBA" id="ARBA00023136"/>
    </source>
</evidence>
<dbReference type="STRING" id="1151754.M9LNT2"/>
<evidence type="ECO:0000313" key="12">
    <source>
        <dbReference type="Proteomes" id="UP000011976"/>
    </source>
</evidence>
<gene>
    <name evidence="11" type="ORF">PANT_9d00164</name>
</gene>
<feature type="domain" description="FAM50A/XAP5 C-terminal" evidence="10">
    <location>
        <begin position="816"/>
        <end position="952"/>
    </location>
</feature>
<evidence type="ECO:0000259" key="10">
    <source>
        <dbReference type="Pfam" id="PF04921"/>
    </source>
</evidence>
<keyword evidence="3" id="KW-0808">Transferase</keyword>
<comment type="subcellular location">
    <subcellularLocation>
        <location evidence="1">Endoplasmic reticulum membrane</location>
        <topology evidence="1">Multi-pass membrane protein</topology>
    </subcellularLocation>
</comment>
<dbReference type="GO" id="GO:0005840">
    <property type="term" value="C:ribosome"/>
    <property type="evidence" value="ECO:0007669"/>
    <property type="project" value="UniProtKB-KW"/>
</dbReference>
<dbReference type="InterPro" id="IPR048337">
    <property type="entry name" value="FAM50A/XAP5_C"/>
</dbReference>
<name>M9LNT2_PSEA3</name>
<dbReference type="InterPro" id="IPR005599">
    <property type="entry name" value="GPI_mannosylTrfase"/>
</dbReference>
<feature type="transmembrane region" description="Helical" evidence="9">
    <location>
        <begin position="201"/>
        <end position="228"/>
    </location>
</feature>
<feature type="region of interest" description="Disordered" evidence="8">
    <location>
        <begin position="701"/>
        <end position="764"/>
    </location>
</feature>
<proteinExistence type="predicted"/>
<evidence type="ECO:0000313" key="11">
    <source>
        <dbReference type="EMBL" id="GAC73571.1"/>
    </source>
</evidence>
<feature type="compositionally biased region" description="Basic and acidic residues" evidence="8">
    <location>
        <begin position="701"/>
        <end position="718"/>
    </location>
</feature>
<dbReference type="PANTHER" id="PTHR12722:SF0">
    <property type="entry name" value="PROTEIN FAM50A"/>
    <property type="match status" value="1"/>
</dbReference>
<keyword evidence="6 9" id="KW-1133">Transmembrane helix</keyword>
<feature type="transmembrane region" description="Helical" evidence="9">
    <location>
        <begin position="101"/>
        <end position="123"/>
    </location>
</feature>
<keyword evidence="4 9" id="KW-0812">Transmembrane</keyword>
<feature type="transmembrane region" description="Helical" evidence="9">
    <location>
        <begin position="7"/>
        <end position="25"/>
    </location>
</feature>
<dbReference type="EMBL" id="DF196775">
    <property type="protein sequence ID" value="GAC73571.1"/>
    <property type="molecule type" value="Genomic_DNA"/>
</dbReference>
<feature type="transmembrane region" description="Helical" evidence="9">
    <location>
        <begin position="169"/>
        <end position="189"/>
    </location>
</feature>
<keyword evidence="7 9" id="KW-0472">Membrane</keyword>
<dbReference type="Proteomes" id="UP000011976">
    <property type="component" value="Unassembled WGS sequence"/>
</dbReference>
<dbReference type="GO" id="GO:0006325">
    <property type="term" value="P:chromatin organization"/>
    <property type="evidence" value="ECO:0007669"/>
    <property type="project" value="TreeGrafter"/>
</dbReference>
<sequence length="958" mass="106644">MSRIDSLTWLVGFPCLLALVTWRTVSWPYTKVEESFTIQAVHDILSYGVSPAALERFDHQVFPGAVPRSFVGPLALAAVSYPLLRLCRAVGALQTSADVQVVVRLCLGAANVAAAAFFAQACFTSANDAKNARGSVPLSAHRQLGFFFAITATQFHFGFWVSRTIPNSIALPFVMIALALICRNLDLAFERSQRSSRDIRIALWLLTFSAVVLRSEIAATIIPVGLYLLVTGKIGLLGAIKTGLAAATFSVAVTTFIDTYFWQELQQGSAQGILGAFTTAASGALRGQGVRPLWPELNALVFNVVDGKSSEWGVSPWHAYFTALLPRLLVFSEPLLLYGAIEAISARPSALTIRAKFLLFTTGCHMAVLSCLGHKEWRFILYVVPALNAVSAGGAEMLTRSAVRKVALITLLALQIGLSWLSGYLSAINYPGGQALDLLHRQLALEPSMGPVIVHIDVAAAMTGVSLFQSLNMPRDRSSGLVDRFAGVVPSNCETHGCWMYDKTEDLPVVGPQAAEAWSKFTHLLEYSRECRVLLSSSDATATPLPDDEQPFEPLTSPVTMFAGFRRKTFAHILRDLASAPRAIVSALLGSSQASYRASYLPLSNAGLPVLASRYTARIAGMSQSQAELRRQGKHEKARAKMMEDFERQKADLIKEAERNRTGADRFVGKNDTMEDALKKSTIGLVHLEDFQKLRSELEEEKRREAAQTNELKADDRAAKKKKSARKERSKLSFALDEEEEDGAASIPTKTKRKRPSNDDGDEEAEIVAIPKKTSLKNPNVDTSFLPDRDREEAERRMREELRQEWLRKQEEMKKEDVEITYSYWDGTGHRKTVMCKKGDTIAHFLEKCRQQVTELRGISVDSMMYIKEDLIIPHHYSFYDFIVNKARGKSGPLFNFDVHDDVRLIADASVEKDESHAGKVVERSFYNRNKHVWPYSRWEVYDPKKEYGSYTIHDRKK</sequence>
<organism evidence="11 12">
    <name type="scientific">Pseudozyma antarctica (strain T-34)</name>
    <name type="common">Yeast</name>
    <name type="synonym">Candida antarctica</name>
    <dbReference type="NCBI Taxonomy" id="1151754"/>
    <lineage>
        <taxon>Eukaryota</taxon>
        <taxon>Fungi</taxon>
        <taxon>Dikarya</taxon>
        <taxon>Basidiomycota</taxon>
        <taxon>Ustilaginomycotina</taxon>
        <taxon>Ustilaginomycetes</taxon>
        <taxon>Ustilaginales</taxon>
        <taxon>Ustilaginaceae</taxon>
        <taxon>Moesziomyces</taxon>
    </lineage>
</organism>
<feature type="transmembrane region" description="Helical" evidence="9">
    <location>
        <begin position="234"/>
        <end position="257"/>
    </location>
</feature>
<accession>M9LNT2</accession>
<evidence type="ECO:0000256" key="5">
    <source>
        <dbReference type="ARBA" id="ARBA00022824"/>
    </source>
</evidence>
<reference evidence="12" key="1">
    <citation type="journal article" date="2013" name="Genome Announc.">
        <title>Genome sequence of the basidiomycetous yeast Pseudozyma antarctica T-34, a producer of the glycolipid biosurfactants mannosylerythritol lipids.</title>
        <authorList>
            <person name="Morita T."/>
            <person name="Koike H."/>
            <person name="Koyama Y."/>
            <person name="Hagiwara H."/>
            <person name="Ito E."/>
            <person name="Fukuoka T."/>
            <person name="Imura T."/>
            <person name="Machida M."/>
            <person name="Kitamoto D."/>
        </authorList>
    </citation>
    <scope>NUCLEOTIDE SEQUENCE [LARGE SCALE GENOMIC DNA]</scope>
    <source>
        <strain evidence="12">T-34</strain>
    </source>
</reference>
<keyword evidence="11" id="KW-0687">Ribonucleoprotein</keyword>
<dbReference type="OrthoDB" id="19039at2759"/>
<keyword evidence="2" id="KW-0328">Glycosyltransferase</keyword>
<dbReference type="GO" id="GO:0005789">
    <property type="term" value="C:endoplasmic reticulum membrane"/>
    <property type="evidence" value="ECO:0007669"/>
    <property type="project" value="UniProtKB-SubCell"/>
</dbReference>
<evidence type="ECO:0000256" key="8">
    <source>
        <dbReference type="SAM" id="MobiDB-lite"/>
    </source>
</evidence>
<evidence type="ECO:0000256" key="2">
    <source>
        <dbReference type="ARBA" id="ARBA00022676"/>
    </source>
</evidence>
<protein>
    <submittedName>
        <fullName evidence="11">Mitochondrial/chloroplast ribosomal protein L4/L29</fullName>
    </submittedName>
</protein>